<feature type="region of interest" description="Disordered" evidence="1">
    <location>
        <begin position="220"/>
        <end position="269"/>
    </location>
</feature>
<evidence type="ECO:0000313" key="3">
    <source>
        <dbReference type="Proteomes" id="UP001530293"/>
    </source>
</evidence>
<protein>
    <submittedName>
        <fullName evidence="2">Uncharacterized protein</fullName>
    </submittedName>
</protein>
<dbReference type="EMBL" id="JALLBG020000283">
    <property type="protein sequence ID" value="KAL3756977.1"/>
    <property type="molecule type" value="Genomic_DNA"/>
</dbReference>
<sequence length="360" mass="39678">MHHHQHHRPMQRSALSATFDFWYAPSTSTSSSSSSTSTSEGSTTTAAAATTDGLSTTSQPLLPAPHAQLLFDDEHPSFVELKGQDHRQPQQHEEHDDESDEDEDEDDDIMLMMEVEAAAAATTTSTTMQGPPLPHIFGDRSSSSSWRGGGVGARRQTYDQPRRPSWLSLGFARPRSESALLTMKSSTSSPTAPTIEAVRENNSNNNKLKRVHDESIIHSLPPGLVRVPSGSSLDGDCSSSTSSSSSDDSSCSASPSTTTSTSSQKSCRPKGVSFSLTVTVQPIPHSSLLSHSQRLRMYTSSDEVRKNKIRNKMEYRHDGYDWRNVSEEWEMGVDMVTGELVHPVHEMQQVVHHHHHHQRL</sequence>
<gene>
    <name evidence="2" type="ORF">ACHAWU_007356</name>
</gene>
<comment type="caution">
    <text evidence="2">The sequence shown here is derived from an EMBL/GenBank/DDBJ whole genome shotgun (WGS) entry which is preliminary data.</text>
</comment>
<reference evidence="2 3" key="1">
    <citation type="submission" date="2024-10" db="EMBL/GenBank/DDBJ databases">
        <title>Updated reference genomes for cyclostephanoid diatoms.</title>
        <authorList>
            <person name="Roberts W.R."/>
            <person name="Alverson A.J."/>
        </authorList>
    </citation>
    <scope>NUCLEOTIDE SEQUENCE [LARGE SCALE GENOMIC DNA]</scope>
    <source>
        <strain evidence="2 3">AJA232-27</strain>
    </source>
</reference>
<keyword evidence="3" id="KW-1185">Reference proteome</keyword>
<feature type="compositionally biased region" description="Basic and acidic residues" evidence="1">
    <location>
        <begin position="83"/>
        <end position="94"/>
    </location>
</feature>
<feature type="region of interest" description="Disordered" evidence="1">
    <location>
        <begin position="180"/>
        <end position="206"/>
    </location>
</feature>
<evidence type="ECO:0000313" key="2">
    <source>
        <dbReference type="EMBL" id="KAL3756977.1"/>
    </source>
</evidence>
<organism evidence="2 3">
    <name type="scientific">Discostella pseudostelligera</name>
    <dbReference type="NCBI Taxonomy" id="259834"/>
    <lineage>
        <taxon>Eukaryota</taxon>
        <taxon>Sar</taxon>
        <taxon>Stramenopiles</taxon>
        <taxon>Ochrophyta</taxon>
        <taxon>Bacillariophyta</taxon>
        <taxon>Coscinodiscophyceae</taxon>
        <taxon>Thalassiosirophycidae</taxon>
        <taxon>Stephanodiscales</taxon>
        <taxon>Stephanodiscaceae</taxon>
        <taxon>Discostella</taxon>
    </lineage>
</organism>
<feature type="region of interest" description="Disordered" evidence="1">
    <location>
        <begin position="26"/>
        <end position="62"/>
    </location>
</feature>
<feature type="region of interest" description="Disordered" evidence="1">
    <location>
        <begin position="121"/>
        <end position="166"/>
    </location>
</feature>
<evidence type="ECO:0000256" key="1">
    <source>
        <dbReference type="SAM" id="MobiDB-lite"/>
    </source>
</evidence>
<dbReference type="AlphaFoldDB" id="A0ABD3M040"/>
<accession>A0ABD3M040</accession>
<feature type="compositionally biased region" description="Polar residues" evidence="1">
    <location>
        <begin position="183"/>
        <end position="192"/>
    </location>
</feature>
<dbReference type="Proteomes" id="UP001530293">
    <property type="component" value="Unassembled WGS sequence"/>
</dbReference>
<name>A0ABD3M040_9STRA</name>
<feature type="compositionally biased region" description="Acidic residues" evidence="1">
    <location>
        <begin position="95"/>
        <end position="106"/>
    </location>
</feature>
<feature type="region of interest" description="Disordered" evidence="1">
    <location>
        <begin position="83"/>
        <end position="106"/>
    </location>
</feature>
<feature type="compositionally biased region" description="Low complexity" evidence="1">
    <location>
        <begin position="228"/>
        <end position="263"/>
    </location>
</feature>
<proteinExistence type="predicted"/>